<feature type="transmembrane region" description="Helical" evidence="1">
    <location>
        <begin position="39"/>
        <end position="61"/>
    </location>
</feature>
<dbReference type="RefSeq" id="WP_056466707.1">
    <property type="nucleotide sequence ID" value="NZ_CP096034.1"/>
</dbReference>
<gene>
    <name evidence="2" type="ORF">MY490_09045</name>
</gene>
<dbReference type="EMBL" id="CP096034">
    <property type="protein sequence ID" value="UPM55961.1"/>
    <property type="molecule type" value="Genomic_DNA"/>
</dbReference>
<reference evidence="2 3" key="1">
    <citation type="submission" date="2022-04" db="EMBL/GenBank/DDBJ databases">
        <title>Mechanism of arsenic methylation and mitigation arsenic toxicity by Bacillus sp. LH14 from an Arsenic-Contaminated Paddy Soil.</title>
        <authorList>
            <person name="Wang D."/>
        </authorList>
    </citation>
    <scope>NUCLEOTIDE SEQUENCE [LARGE SCALE GENOMIC DNA]</scope>
    <source>
        <strain evidence="2 3">LH14</strain>
    </source>
</reference>
<evidence type="ECO:0000256" key="1">
    <source>
        <dbReference type="SAM" id="Phobius"/>
    </source>
</evidence>
<sequence length="65" mass="7347">MNAAHINEIISFVGIGLMLLSLFLIFLSRNKIKIKFLKMITAFIAYMSLIISGILITYIVLSWPS</sequence>
<evidence type="ECO:0000313" key="3">
    <source>
        <dbReference type="Proteomes" id="UP000830639"/>
    </source>
</evidence>
<keyword evidence="1" id="KW-1133">Transmembrane helix</keyword>
<dbReference type="GeneID" id="34873464"/>
<keyword evidence="1" id="KW-0472">Membrane</keyword>
<organism evidence="2 3">
    <name type="scientific">Gottfriedia acidiceleris</name>
    <dbReference type="NCBI Taxonomy" id="371036"/>
    <lineage>
        <taxon>Bacteria</taxon>
        <taxon>Bacillati</taxon>
        <taxon>Bacillota</taxon>
        <taxon>Bacilli</taxon>
        <taxon>Bacillales</taxon>
        <taxon>Bacillaceae</taxon>
        <taxon>Gottfriedia</taxon>
    </lineage>
</organism>
<dbReference type="Pfam" id="PF10966">
    <property type="entry name" value="DUF2768"/>
    <property type="match status" value="1"/>
</dbReference>
<dbReference type="Proteomes" id="UP000830639">
    <property type="component" value="Chromosome"/>
</dbReference>
<feature type="transmembrane region" description="Helical" evidence="1">
    <location>
        <begin position="6"/>
        <end position="27"/>
    </location>
</feature>
<keyword evidence="3" id="KW-1185">Reference proteome</keyword>
<evidence type="ECO:0000313" key="2">
    <source>
        <dbReference type="EMBL" id="UPM55961.1"/>
    </source>
</evidence>
<keyword evidence="1" id="KW-0812">Transmembrane</keyword>
<dbReference type="InterPro" id="IPR020076">
    <property type="entry name" value="DUF2768"/>
</dbReference>
<proteinExistence type="predicted"/>
<accession>A0ABY4JQ53</accession>
<name>A0ABY4JQ53_9BACI</name>
<protein>
    <submittedName>
        <fullName evidence="2">DUF2768 domain-containing protein</fullName>
    </submittedName>
</protein>